<evidence type="ECO:0000313" key="8">
    <source>
        <dbReference type="Proteomes" id="UP000051952"/>
    </source>
</evidence>
<evidence type="ECO:0000256" key="4">
    <source>
        <dbReference type="SAM" id="Coils"/>
    </source>
</evidence>
<feature type="compositionally biased region" description="Gly residues" evidence="5">
    <location>
        <begin position="444"/>
        <end position="454"/>
    </location>
</feature>
<dbReference type="Pfam" id="PF13432">
    <property type="entry name" value="TPR_16"/>
    <property type="match status" value="1"/>
</dbReference>
<dbReference type="AlphaFoldDB" id="A0A0S4JLZ7"/>
<reference evidence="8" key="1">
    <citation type="submission" date="2015-09" db="EMBL/GenBank/DDBJ databases">
        <authorList>
            <consortium name="Pathogen Informatics"/>
        </authorList>
    </citation>
    <scope>NUCLEOTIDE SEQUENCE [LARGE SCALE GENOMIC DNA]</scope>
    <source>
        <strain evidence="8">Lake Konstanz</strain>
    </source>
</reference>
<dbReference type="InterPro" id="IPR011990">
    <property type="entry name" value="TPR-like_helical_dom_sf"/>
</dbReference>
<feature type="coiled-coil region" evidence="4">
    <location>
        <begin position="324"/>
        <end position="365"/>
    </location>
</feature>
<dbReference type="OrthoDB" id="10250354at2759"/>
<feature type="domain" description="J" evidence="6">
    <location>
        <begin position="366"/>
        <end position="437"/>
    </location>
</feature>
<protein>
    <submittedName>
        <fullName evidence="7">DNA-J protein, putative</fullName>
    </submittedName>
</protein>
<dbReference type="Gene3D" id="1.10.287.110">
    <property type="entry name" value="DnaJ domain"/>
    <property type="match status" value="1"/>
</dbReference>
<dbReference type="InterPro" id="IPR019734">
    <property type="entry name" value="TPR_rpt"/>
</dbReference>
<feature type="repeat" description="TPR" evidence="3">
    <location>
        <begin position="243"/>
        <end position="276"/>
    </location>
</feature>
<accession>A0A0S4JLZ7</accession>
<gene>
    <name evidence="7" type="ORF">BSAL_30720</name>
</gene>
<sequence>MSQPLWVERKEEGNLAFKNGEYENAVRFYSEAIDEQATEAALHSNRSAAFLKLGKYAEAVRDAQTAIDLDPTFLKAYTRLHNGLCNTGKFTDASRAMENAVRIIQGSNPALVEDMNNLEALRKQSDAAVVALENARRCISENNLKSAESALAESYKNFPECPTLAFAFAEARAPSDPDQVNITMQRYTKTHDSDPHYLYVRALATYYKGQDGFPIAQRILRQALEFDPDNSNARILLKKIRTVEASKENGNTAFKEKRYQDAVKYYSEAIDLDGSNRRMNAMLRGNRSAAHLENSDYQRAMLDCDFAINNGNNAPKMFARRSRIFEALEKMDEAMRDLQQAAERDSNYEGEVRQLKARIKRAKRKDYYKILGIEQRGATEDIIKRGYKKGALLWHPDKWAHSSEEEQAVAEAKFKEVGEAFAVLSDPRKKQMYDNGQLDDNVEGSGGGGGFGGGGGQEDIMNMFNMMFAGGGGMGGMGGMGGGGGRRGRGAQGGMPPGFSFSFQ</sequence>
<dbReference type="SUPFAM" id="SSF46565">
    <property type="entry name" value="Chaperone J-domain"/>
    <property type="match status" value="1"/>
</dbReference>
<dbReference type="PROSITE" id="PS50005">
    <property type="entry name" value="TPR"/>
    <property type="match status" value="2"/>
</dbReference>
<evidence type="ECO:0000256" key="3">
    <source>
        <dbReference type="PROSITE-ProRule" id="PRU00339"/>
    </source>
</evidence>
<keyword evidence="4" id="KW-0175">Coiled coil</keyword>
<proteinExistence type="predicted"/>
<organism evidence="7 8">
    <name type="scientific">Bodo saltans</name>
    <name type="common">Flagellated protozoan</name>
    <dbReference type="NCBI Taxonomy" id="75058"/>
    <lineage>
        <taxon>Eukaryota</taxon>
        <taxon>Discoba</taxon>
        <taxon>Euglenozoa</taxon>
        <taxon>Kinetoplastea</taxon>
        <taxon>Metakinetoplastina</taxon>
        <taxon>Eubodonida</taxon>
        <taxon>Bodonidae</taxon>
        <taxon>Bodo</taxon>
    </lineage>
</organism>
<feature type="compositionally biased region" description="Gly residues" evidence="5">
    <location>
        <begin position="481"/>
        <end position="496"/>
    </location>
</feature>
<dbReference type="EMBL" id="CYKH01001898">
    <property type="protein sequence ID" value="CUG91204.1"/>
    <property type="molecule type" value="Genomic_DNA"/>
</dbReference>
<evidence type="ECO:0000256" key="1">
    <source>
        <dbReference type="ARBA" id="ARBA00022737"/>
    </source>
</evidence>
<feature type="region of interest" description="Disordered" evidence="5">
    <location>
        <begin position="481"/>
        <end position="504"/>
    </location>
</feature>
<keyword evidence="2 3" id="KW-0802">TPR repeat</keyword>
<dbReference type="SMART" id="SM00028">
    <property type="entry name" value="TPR"/>
    <property type="match status" value="6"/>
</dbReference>
<keyword evidence="8" id="KW-1185">Reference proteome</keyword>
<dbReference type="SUPFAM" id="SSF48452">
    <property type="entry name" value="TPR-like"/>
    <property type="match status" value="3"/>
</dbReference>
<evidence type="ECO:0000256" key="5">
    <source>
        <dbReference type="SAM" id="MobiDB-lite"/>
    </source>
</evidence>
<dbReference type="InterPro" id="IPR013105">
    <property type="entry name" value="TPR_2"/>
</dbReference>
<dbReference type="InterPro" id="IPR018253">
    <property type="entry name" value="DnaJ_domain_CS"/>
</dbReference>
<dbReference type="VEuPathDB" id="TriTrypDB:BSAL_30720"/>
<feature type="region of interest" description="Disordered" evidence="5">
    <location>
        <begin position="432"/>
        <end position="454"/>
    </location>
</feature>
<evidence type="ECO:0000256" key="2">
    <source>
        <dbReference type="ARBA" id="ARBA00022803"/>
    </source>
</evidence>
<dbReference type="PANTHER" id="PTHR45188">
    <property type="entry name" value="DNAJ PROTEIN P58IPK HOMOLOG"/>
    <property type="match status" value="1"/>
</dbReference>
<dbReference type="InterPro" id="IPR036869">
    <property type="entry name" value="J_dom_sf"/>
</dbReference>
<dbReference type="Pfam" id="PF07719">
    <property type="entry name" value="TPR_2"/>
    <property type="match status" value="1"/>
</dbReference>
<dbReference type="OMA" id="KMANTFM"/>
<dbReference type="Pfam" id="PF00226">
    <property type="entry name" value="DnaJ"/>
    <property type="match status" value="1"/>
</dbReference>
<dbReference type="PANTHER" id="PTHR45188:SF2">
    <property type="entry name" value="DNAJ HOMOLOG SUBFAMILY C MEMBER 7"/>
    <property type="match status" value="1"/>
</dbReference>
<dbReference type="Pfam" id="PF13181">
    <property type="entry name" value="TPR_8"/>
    <property type="match status" value="1"/>
</dbReference>
<dbReference type="Proteomes" id="UP000051952">
    <property type="component" value="Unassembled WGS sequence"/>
</dbReference>
<dbReference type="SMART" id="SM00271">
    <property type="entry name" value="DnaJ"/>
    <property type="match status" value="1"/>
</dbReference>
<feature type="repeat" description="TPR" evidence="3">
    <location>
        <begin position="40"/>
        <end position="73"/>
    </location>
</feature>
<evidence type="ECO:0000313" key="7">
    <source>
        <dbReference type="EMBL" id="CUG91204.1"/>
    </source>
</evidence>
<dbReference type="Gene3D" id="1.25.40.10">
    <property type="entry name" value="Tetratricopeptide repeat domain"/>
    <property type="match status" value="3"/>
</dbReference>
<dbReference type="PRINTS" id="PR00625">
    <property type="entry name" value="JDOMAIN"/>
</dbReference>
<dbReference type="PROSITE" id="PS00636">
    <property type="entry name" value="DNAJ_1"/>
    <property type="match status" value="1"/>
</dbReference>
<dbReference type="PROSITE" id="PS50076">
    <property type="entry name" value="DNAJ_2"/>
    <property type="match status" value="1"/>
</dbReference>
<dbReference type="CDD" id="cd06257">
    <property type="entry name" value="DnaJ"/>
    <property type="match status" value="1"/>
</dbReference>
<evidence type="ECO:0000259" key="6">
    <source>
        <dbReference type="PROSITE" id="PS50076"/>
    </source>
</evidence>
<dbReference type="InterPro" id="IPR001623">
    <property type="entry name" value="DnaJ_domain"/>
</dbReference>
<name>A0A0S4JLZ7_BODSA</name>
<keyword evidence="1" id="KW-0677">Repeat</keyword>